<protein>
    <submittedName>
        <fullName evidence="2">Uncharacterized protein</fullName>
    </submittedName>
</protein>
<name>A0AAN6BLT4_ASPLE</name>
<organism evidence="2 3">
    <name type="scientific">Aspergillus lentulus</name>
    <dbReference type="NCBI Taxonomy" id="293939"/>
    <lineage>
        <taxon>Eukaryota</taxon>
        <taxon>Fungi</taxon>
        <taxon>Dikarya</taxon>
        <taxon>Ascomycota</taxon>
        <taxon>Pezizomycotina</taxon>
        <taxon>Eurotiomycetes</taxon>
        <taxon>Eurotiomycetidae</taxon>
        <taxon>Eurotiales</taxon>
        <taxon>Aspergillaceae</taxon>
        <taxon>Aspergillus</taxon>
        <taxon>Aspergillus subgen. Fumigati</taxon>
    </lineage>
</organism>
<accession>A0AAN6BLT4</accession>
<evidence type="ECO:0000313" key="2">
    <source>
        <dbReference type="EMBL" id="KAF4201986.1"/>
    </source>
</evidence>
<dbReference type="Proteomes" id="UP000649114">
    <property type="component" value="Unassembled WGS sequence"/>
</dbReference>
<reference evidence="2" key="2">
    <citation type="submission" date="2020-04" db="EMBL/GenBank/DDBJ databases">
        <authorList>
            <person name="Santos R.A.C."/>
            <person name="Steenwyk J.L."/>
            <person name="Rivero-Menendez O."/>
            <person name="Mead M.E."/>
            <person name="Silva L.P."/>
            <person name="Bastos R.W."/>
            <person name="Alastruey-Izquierdo A."/>
            <person name="Goldman G.H."/>
            <person name="Rokas A."/>
        </authorList>
    </citation>
    <scope>NUCLEOTIDE SEQUENCE</scope>
    <source>
        <strain evidence="2">CNM-CM8927</strain>
    </source>
</reference>
<feature type="region of interest" description="Disordered" evidence="1">
    <location>
        <begin position="1"/>
        <end position="27"/>
    </location>
</feature>
<dbReference type="EMBL" id="JAAAPU010000120">
    <property type="protein sequence ID" value="KAF4201986.1"/>
    <property type="molecule type" value="Genomic_DNA"/>
</dbReference>
<sequence length="166" mass="18779">MAQPADSGNGVLSMTSPMTPHGQHRGHTLNSLVLTRSVTSGGVSSRGSKMSSALLLRLFHRAYGKCWPWGYFIYRTVYTPESDQIDRVHGDWYTEAEDQDHGFPEKLVHESYKNVILEDKERWDAASIEQIREDFKALIASRGAEIGTLVRGMQSVWLLINTVWIQ</sequence>
<comment type="caution">
    <text evidence="2">The sequence shown here is derived from an EMBL/GenBank/DDBJ whole genome shotgun (WGS) entry which is preliminary data.</text>
</comment>
<evidence type="ECO:0000256" key="1">
    <source>
        <dbReference type="SAM" id="MobiDB-lite"/>
    </source>
</evidence>
<proteinExistence type="predicted"/>
<dbReference type="AlphaFoldDB" id="A0AAN6BLT4"/>
<gene>
    <name evidence="2" type="ORF">CNMCM8927_000850</name>
</gene>
<reference evidence="2" key="1">
    <citation type="journal article" date="2020" name="bioRxiv">
        <title>Genomic and phenotypic heterogeneity of clinical isolates of the human pathogens Aspergillus fumigatus, Aspergillus lentulus and Aspergillus fumigatiaffinis.</title>
        <authorList>
            <person name="dos Santos R.A.C."/>
            <person name="Steenwyk J.L."/>
            <person name="Rivero-Menendez O."/>
            <person name="Mead M.E."/>
            <person name="Silva L.P."/>
            <person name="Bastos R.W."/>
            <person name="Alastruey-Izquierdo A."/>
            <person name="Goldman G.H."/>
            <person name="Rokas A."/>
        </authorList>
    </citation>
    <scope>NUCLEOTIDE SEQUENCE</scope>
    <source>
        <strain evidence="2">CNM-CM8927</strain>
    </source>
</reference>
<evidence type="ECO:0000313" key="3">
    <source>
        <dbReference type="Proteomes" id="UP000649114"/>
    </source>
</evidence>